<keyword evidence="6 9" id="KW-0175">Coiled coil</keyword>
<accession>K3WZZ1</accession>
<keyword evidence="4" id="KW-0963">Cytoplasm</keyword>
<dbReference type="EnsemblProtists" id="PYU1_T010540">
    <property type="protein sequence ID" value="PYU1_T010540"/>
    <property type="gene ID" value="PYU1_G010518"/>
</dbReference>
<comment type="function">
    <text evidence="8">Plays a role in the organization of both preexisting and nascent microtubules in interphase cells. During mitosis, required for the organization and orientation of the mitotic spindle.</text>
</comment>
<evidence type="ECO:0000256" key="7">
    <source>
        <dbReference type="ARBA" id="ARBA00023212"/>
    </source>
</evidence>
<keyword evidence="7" id="KW-0206">Cytoskeleton</keyword>
<feature type="region of interest" description="Disordered" evidence="10">
    <location>
        <begin position="361"/>
        <end position="389"/>
    </location>
</feature>
<feature type="region of interest" description="Disordered" evidence="10">
    <location>
        <begin position="1"/>
        <end position="34"/>
    </location>
</feature>
<reference evidence="11" key="3">
    <citation type="submission" date="2015-02" db="UniProtKB">
        <authorList>
            <consortium name="EnsemblProtists"/>
        </authorList>
    </citation>
    <scope>IDENTIFICATION</scope>
    <source>
        <strain evidence="11">DAOM BR144</strain>
    </source>
</reference>
<comment type="subcellular location">
    <subcellularLocation>
        <location evidence="1">Cytoplasm</location>
        <location evidence="1">Cytoskeleton</location>
        <location evidence="1">Microtubule organizing center</location>
        <location evidence="1">Centrosome</location>
    </subcellularLocation>
</comment>
<evidence type="ECO:0000256" key="4">
    <source>
        <dbReference type="ARBA" id="ARBA00022490"/>
    </source>
</evidence>
<dbReference type="PANTHER" id="PTHR14594">
    <property type="entry name" value="CENTROSOMAL PROTEIN OF 70 KDA"/>
    <property type="match status" value="1"/>
</dbReference>
<reference evidence="12" key="1">
    <citation type="journal article" date="2010" name="Genome Biol.">
        <title>Genome sequence of the necrotrophic plant pathogen Pythium ultimum reveals original pathogenicity mechanisms and effector repertoire.</title>
        <authorList>
            <person name="Levesque C.A."/>
            <person name="Brouwer H."/>
            <person name="Cano L."/>
            <person name="Hamilton J.P."/>
            <person name="Holt C."/>
            <person name="Huitema E."/>
            <person name="Raffaele S."/>
            <person name="Robideau G.P."/>
            <person name="Thines M."/>
            <person name="Win J."/>
            <person name="Zerillo M.M."/>
            <person name="Beakes G.W."/>
            <person name="Boore J.L."/>
            <person name="Busam D."/>
            <person name="Dumas B."/>
            <person name="Ferriera S."/>
            <person name="Fuerstenberg S.I."/>
            <person name="Gachon C.M."/>
            <person name="Gaulin E."/>
            <person name="Govers F."/>
            <person name="Grenville-Briggs L."/>
            <person name="Horner N."/>
            <person name="Hostetler J."/>
            <person name="Jiang R.H."/>
            <person name="Johnson J."/>
            <person name="Krajaejun T."/>
            <person name="Lin H."/>
            <person name="Meijer H.J."/>
            <person name="Moore B."/>
            <person name="Morris P."/>
            <person name="Phuntmart V."/>
            <person name="Puiu D."/>
            <person name="Shetty J."/>
            <person name="Stajich J.E."/>
            <person name="Tripathy S."/>
            <person name="Wawra S."/>
            <person name="van West P."/>
            <person name="Whitty B.R."/>
            <person name="Coutinho P.M."/>
            <person name="Henrissat B."/>
            <person name="Martin F."/>
            <person name="Thomas P.D."/>
            <person name="Tyler B.M."/>
            <person name="De Vries R.P."/>
            <person name="Kamoun S."/>
            <person name="Yandell M."/>
            <person name="Tisserat N."/>
            <person name="Buell C.R."/>
        </authorList>
    </citation>
    <scope>NUCLEOTIDE SEQUENCE</scope>
    <source>
        <strain evidence="12">DAOM:BR144</strain>
    </source>
</reference>
<dbReference type="GO" id="GO:0043015">
    <property type="term" value="F:gamma-tubulin binding"/>
    <property type="evidence" value="ECO:0007669"/>
    <property type="project" value="InterPro"/>
</dbReference>
<feature type="compositionally biased region" description="Polar residues" evidence="10">
    <location>
        <begin position="374"/>
        <end position="389"/>
    </location>
</feature>
<evidence type="ECO:0000256" key="5">
    <source>
        <dbReference type="ARBA" id="ARBA00022803"/>
    </source>
</evidence>
<evidence type="ECO:0000313" key="11">
    <source>
        <dbReference type="EnsemblProtists" id="PYU1_T010540"/>
    </source>
</evidence>
<dbReference type="GO" id="GO:0060271">
    <property type="term" value="P:cilium assembly"/>
    <property type="evidence" value="ECO:0007669"/>
    <property type="project" value="InterPro"/>
</dbReference>
<evidence type="ECO:0000256" key="8">
    <source>
        <dbReference type="ARBA" id="ARBA00025273"/>
    </source>
</evidence>
<dbReference type="AlphaFoldDB" id="K3WZZ1"/>
<keyword evidence="5" id="KW-0802">TPR repeat</keyword>
<dbReference type="GO" id="GO:0070507">
    <property type="term" value="P:regulation of microtubule cytoskeleton organization"/>
    <property type="evidence" value="ECO:0007669"/>
    <property type="project" value="InterPro"/>
</dbReference>
<feature type="compositionally biased region" description="Acidic residues" evidence="10">
    <location>
        <begin position="8"/>
        <end position="17"/>
    </location>
</feature>
<dbReference type="InParanoid" id="K3WZZ1"/>
<evidence type="ECO:0000313" key="12">
    <source>
        <dbReference type="Proteomes" id="UP000019132"/>
    </source>
</evidence>
<dbReference type="GO" id="GO:0005813">
    <property type="term" value="C:centrosome"/>
    <property type="evidence" value="ECO:0007669"/>
    <property type="project" value="UniProtKB-SubCell"/>
</dbReference>
<evidence type="ECO:0000256" key="1">
    <source>
        <dbReference type="ARBA" id="ARBA00004300"/>
    </source>
</evidence>
<evidence type="ECO:0000256" key="6">
    <source>
        <dbReference type="ARBA" id="ARBA00023054"/>
    </source>
</evidence>
<name>K3WZZ1_GLOUD</name>
<evidence type="ECO:0000256" key="9">
    <source>
        <dbReference type="SAM" id="Coils"/>
    </source>
</evidence>
<dbReference type="Proteomes" id="UP000019132">
    <property type="component" value="Unassembled WGS sequence"/>
</dbReference>
<comment type="subunit">
    <text evidence="2">Directly interacts with tubulin-gamma; this interaction determines centrosomal localization.</text>
</comment>
<dbReference type="PANTHER" id="PTHR14594:SF1">
    <property type="entry name" value="CENTROSOMAL PROTEIN OF 70 KDA"/>
    <property type="match status" value="1"/>
</dbReference>
<evidence type="ECO:0000256" key="10">
    <source>
        <dbReference type="SAM" id="MobiDB-lite"/>
    </source>
</evidence>
<proteinExistence type="predicted"/>
<sequence>MADARDYDADEGNDDDLQQQRNASHADDVSADTSVFSTSSVDQFLRDNGFSLEDHGGADLSSLSGDNNDSLEQQFDLLGSRGVEYDSVLQQCDVRGGEDETARHGDSFRGTQSASEEEVPTTPRFTLFHEEDAKNLRLVMRRDDDGVDEEGERRLRESLFNLVQDMTLQLERKNQIIQDIILESNRNSKEHSRAEGNLASVEKKNEDIQNALTAAKAEIVRLKAKMKQDQEDANEQAKKLKQSCLKLQQQLKVSEHRVKAKEVLVDRMQQKLQQQVDKENLSKSRDRQVFRQIQQRDVKKTNARDNQSLEYINVYEAQREQMQEEIDQLKSQVTALNAELRDKENYIARKAAAARKMSTTWDDEDNNRKVASPVYSSNKSRRNTPTSVASDDMMLERLEVARREQEQAAAKLRRREAAMIKKEFKAAIVTELCKRSVEPSILPDDKENGNPQSTRTTLSRAINFVSELVELEKNVLHHREIYSQAATEIERRPNVLVNQIEIFLFTNEMTNFLNVVRELLNLKGLYF</sequence>
<evidence type="ECO:0000256" key="3">
    <source>
        <dbReference type="ARBA" id="ARBA00018408"/>
    </source>
</evidence>
<feature type="region of interest" description="Disordered" evidence="10">
    <location>
        <begin position="48"/>
        <end position="67"/>
    </location>
</feature>
<dbReference type="InterPro" id="IPR037692">
    <property type="entry name" value="CEP70"/>
</dbReference>
<evidence type="ECO:0000256" key="2">
    <source>
        <dbReference type="ARBA" id="ARBA00011832"/>
    </source>
</evidence>
<organism evidence="11 12">
    <name type="scientific">Globisporangium ultimum (strain ATCC 200006 / CBS 805.95 / DAOM BR144)</name>
    <name type="common">Pythium ultimum</name>
    <dbReference type="NCBI Taxonomy" id="431595"/>
    <lineage>
        <taxon>Eukaryota</taxon>
        <taxon>Sar</taxon>
        <taxon>Stramenopiles</taxon>
        <taxon>Oomycota</taxon>
        <taxon>Peronosporomycetes</taxon>
        <taxon>Pythiales</taxon>
        <taxon>Pythiaceae</taxon>
        <taxon>Globisporangium</taxon>
    </lineage>
</organism>
<reference evidence="12" key="2">
    <citation type="submission" date="2010-04" db="EMBL/GenBank/DDBJ databases">
        <authorList>
            <person name="Buell R."/>
            <person name="Hamilton J."/>
            <person name="Hostetler J."/>
        </authorList>
    </citation>
    <scope>NUCLEOTIDE SEQUENCE [LARGE SCALE GENOMIC DNA]</scope>
    <source>
        <strain evidence="12">DAOM:BR144</strain>
    </source>
</reference>
<feature type="coiled-coil region" evidence="9">
    <location>
        <begin position="312"/>
        <end position="346"/>
    </location>
</feature>
<keyword evidence="12" id="KW-1185">Reference proteome</keyword>
<dbReference type="VEuPathDB" id="FungiDB:PYU1_G010518"/>
<dbReference type="EMBL" id="GL376596">
    <property type="status" value="NOT_ANNOTATED_CDS"/>
    <property type="molecule type" value="Genomic_DNA"/>
</dbReference>
<feature type="coiled-coil region" evidence="9">
    <location>
        <begin position="191"/>
        <end position="257"/>
    </location>
</feature>
<feature type="region of interest" description="Disordered" evidence="10">
    <location>
        <begin position="96"/>
        <end position="122"/>
    </location>
</feature>
<dbReference type="eggNOG" id="ENOG502RC83">
    <property type="taxonomic scope" value="Eukaryota"/>
</dbReference>
<feature type="compositionally biased region" description="Basic and acidic residues" evidence="10">
    <location>
        <begin position="96"/>
        <end position="107"/>
    </location>
</feature>
<protein>
    <recommendedName>
        <fullName evidence="3">Centrosomal protein of 70 kDa</fullName>
    </recommendedName>
</protein>
<dbReference type="HOGENOM" id="CLU_517317_0_0_1"/>